<sequence>MLSISSNDRFHLYSEATDMRKSFDGLSGLVQNKIDANITSGDVFIFLNKRRTMMKLLKWERGGFVLFVKRLERGTFRPPEIKDLTSMHLEYTDLVLLIEGVLVKEYKRQKRYVI</sequence>
<organism evidence="1 2">
    <name type="scientific">Halosquirtibacter laminarini</name>
    <dbReference type="NCBI Taxonomy" id="3374600"/>
    <lineage>
        <taxon>Bacteria</taxon>
        <taxon>Pseudomonadati</taxon>
        <taxon>Bacteroidota</taxon>
        <taxon>Bacteroidia</taxon>
        <taxon>Marinilabiliales</taxon>
        <taxon>Prolixibacteraceae</taxon>
        <taxon>Halosquirtibacter</taxon>
    </lineage>
</organism>
<accession>A0AC61NH32</accession>
<proteinExistence type="predicted"/>
<protein>
    <submittedName>
        <fullName evidence="1">IS66 family insertion sequence element accessory protein TnpB</fullName>
    </submittedName>
</protein>
<gene>
    <name evidence="1" type="primary">tnpB</name>
    <name evidence="1" type="ORF">K4L44_03785</name>
</gene>
<keyword evidence="2" id="KW-1185">Reference proteome</keyword>
<name>A0AC61NH32_9BACT</name>
<reference evidence="1" key="1">
    <citation type="submission" date="2021-08" db="EMBL/GenBank/DDBJ databases">
        <title>Novel anaerobic bacterium isolated from sea squirt in East Sea, Republic of Korea.</title>
        <authorList>
            <person name="Nguyen T.H."/>
            <person name="Li Z."/>
            <person name="Lee Y.-J."/>
            <person name="Ko J."/>
            <person name="Kim S.-G."/>
        </authorList>
    </citation>
    <scope>NUCLEOTIDE SEQUENCE</scope>
    <source>
        <strain evidence="1">KCTC 25031</strain>
    </source>
</reference>
<dbReference type="Proteomes" id="UP000826212">
    <property type="component" value="Chromosome"/>
</dbReference>
<evidence type="ECO:0000313" key="1">
    <source>
        <dbReference type="EMBL" id="QZE14958.1"/>
    </source>
</evidence>
<evidence type="ECO:0000313" key="2">
    <source>
        <dbReference type="Proteomes" id="UP000826212"/>
    </source>
</evidence>
<dbReference type="EMBL" id="CP081303">
    <property type="protein sequence ID" value="QZE14958.1"/>
    <property type="molecule type" value="Genomic_DNA"/>
</dbReference>